<dbReference type="GO" id="GO:0003677">
    <property type="term" value="F:DNA binding"/>
    <property type="evidence" value="ECO:0007669"/>
    <property type="project" value="UniProtKB-KW"/>
</dbReference>
<dbReference type="STRING" id="1334022.SAMN04487907_101941"/>
<evidence type="ECO:0000313" key="1">
    <source>
        <dbReference type="EMBL" id="SFB86007.1"/>
    </source>
</evidence>
<gene>
    <name evidence="1" type="ORF">SAMN04487907_101941</name>
</gene>
<organism evidence="1 2">
    <name type="scientific">Zunongwangia mangrovi</name>
    <dbReference type="NCBI Taxonomy" id="1334022"/>
    <lineage>
        <taxon>Bacteria</taxon>
        <taxon>Pseudomonadati</taxon>
        <taxon>Bacteroidota</taxon>
        <taxon>Flavobacteriia</taxon>
        <taxon>Flavobacteriales</taxon>
        <taxon>Flavobacteriaceae</taxon>
        <taxon>Zunongwangia</taxon>
    </lineage>
</organism>
<dbReference type="Pfam" id="PF04237">
    <property type="entry name" value="YjbR"/>
    <property type="match status" value="1"/>
</dbReference>
<dbReference type="OrthoDB" id="9789813at2"/>
<keyword evidence="2" id="KW-1185">Reference proteome</keyword>
<protein>
    <submittedName>
        <fullName evidence="1">Predicted DNA-binding protein, MmcQ/YjbR family</fullName>
    </submittedName>
</protein>
<dbReference type="EMBL" id="FOKV01000001">
    <property type="protein sequence ID" value="SFB86007.1"/>
    <property type="molecule type" value="Genomic_DNA"/>
</dbReference>
<name>A0A1I1EG50_9FLAO</name>
<dbReference type="InterPro" id="IPR007351">
    <property type="entry name" value="YjbR"/>
</dbReference>
<dbReference type="PANTHER" id="PTHR35145">
    <property type="entry name" value="CYTOPLASMIC PROTEIN-RELATED"/>
    <property type="match status" value="1"/>
</dbReference>
<dbReference type="InterPro" id="IPR038056">
    <property type="entry name" value="YjbR-like_sf"/>
</dbReference>
<dbReference type="RefSeq" id="WP_092540186.1">
    <property type="nucleotide sequence ID" value="NZ_FOKV01000001.1"/>
</dbReference>
<evidence type="ECO:0000313" key="2">
    <source>
        <dbReference type="Proteomes" id="UP000199438"/>
    </source>
</evidence>
<sequence>MDIDTFRNYCLDKKAVTEHLPFDPETLVFKVMGKMFALVSLDAVPLRVNLKCEPEKALELREEYDGKIIPGYHMNKQHWNTMILDGEIPTELIFELTDHSYHLIVNSLTKKQQREFDQL</sequence>
<dbReference type="PANTHER" id="PTHR35145:SF1">
    <property type="entry name" value="CYTOPLASMIC PROTEIN"/>
    <property type="match status" value="1"/>
</dbReference>
<keyword evidence="1" id="KW-0238">DNA-binding</keyword>
<accession>A0A1I1EG50</accession>
<dbReference type="SUPFAM" id="SSF142906">
    <property type="entry name" value="YjbR-like"/>
    <property type="match status" value="1"/>
</dbReference>
<reference evidence="2" key="1">
    <citation type="submission" date="2016-10" db="EMBL/GenBank/DDBJ databases">
        <authorList>
            <person name="Varghese N."/>
            <person name="Submissions S."/>
        </authorList>
    </citation>
    <scope>NUCLEOTIDE SEQUENCE [LARGE SCALE GENOMIC DNA]</scope>
    <source>
        <strain evidence="2">DSM 24499</strain>
    </source>
</reference>
<dbReference type="Gene3D" id="3.90.1150.30">
    <property type="match status" value="1"/>
</dbReference>
<dbReference type="AlphaFoldDB" id="A0A1I1EG50"/>
<dbReference type="InterPro" id="IPR058532">
    <property type="entry name" value="YjbR/MT2646/Rv2570-like"/>
</dbReference>
<dbReference type="Proteomes" id="UP000199438">
    <property type="component" value="Unassembled WGS sequence"/>
</dbReference>
<proteinExistence type="predicted"/>